<dbReference type="InterPro" id="IPR040201">
    <property type="entry name" value="Mrg3-like"/>
</dbReference>
<dbReference type="GO" id="GO:0031942">
    <property type="term" value="C:i-AAA complex"/>
    <property type="evidence" value="ECO:0007669"/>
    <property type="project" value="TreeGrafter"/>
</dbReference>
<feature type="compositionally biased region" description="Basic and acidic residues" evidence="1">
    <location>
        <begin position="458"/>
        <end position="476"/>
    </location>
</feature>
<feature type="transmembrane region" description="Helical" evidence="2">
    <location>
        <begin position="55"/>
        <end position="73"/>
    </location>
</feature>
<organism evidence="3 4">
    <name type="scientific">Candidozyma haemuli</name>
    <dbReference type="NCBI Taxonomy" id="45357"/>
    <lineage>
        <taxon>Eukaryota</taxon>
        <taxon>Fungi</taxon>
        <taxon>Dikarya</taxon>
        <taxon>Ascomycota</taxon>
        <taxon>Saccharomycotina</taxon>
        <taxon>Pichiomycetes</taxon>
        <taxon>Metschnikowiaceae</taxon>
        <taxon>Candidozyma</taxon>
    </lineage>
</organism>
<evidence type="ECO:0008006" key="5">
    <source>
        <dbReference type="Google" id="ProtNLM"/>
    </source>
</evidence>
<dbReference type="PANTHER" id="PTHR28142:SF1">
    <property type="entry name" value="MITOCHONDRIAL INNER MEMBRANE I-AAA PROTEASE SUPERCOMPLEX SUBUNIT MGR3-RELATED"/>
    <property type="match status" value="1"/>
</dbReference>
<dbReference type="GO" id="GO:0006515">
    <property type="term" value="P:protein quality control for misfolded or incompletely synthesized proteins"/>
    <property type="evidence" value="ECO:0007669"/>
    <property type="project" value="TreeGrafter"/>
</dbReference>
<dbReference type="AlphaFoldDB" id="A0A2V1AX66"/>
<dbReference type="VEuPathDB" id="FungiDB:CXQ85_004962"/>
<dbReference type="Proteomes" id="UP000244309">
    <property type="component" value="Unassembled WGS sequence"/>
</dbReference>
<dbReference type="Gene3D" id="1.25.40.10">
    <property type="entry name" value="Tetratricopeptide repeat domain"/>
    <property type="match status" value="1"/>
</dbReference>
<dbReference type="InterPro" id="IPR011990">
    <property type="entry name" value="TPR-like_helical_dom_sf"/>
</dbReference>
<comment type="caution">
    <text evidence="3">The sequence shown here is derived from an EMBL/GenBank/DDBJ whole genome shotgun (WGS) entry which is preliminary data.</text>
</comment>
<reference evidence="3 4" key="1">
    <citation type="submission" date="2017-12" db="EMBL/GenBank/DDBJ databases">
        <title>Genome Sequence of a Multidrug-Resistant Candida haemulonii Isolate from a Patient with Chronic Leg Ulcers in Israel.</title>
        <authorList>
            <person name="Chow N.A."/>
            <person name="Gade L."/>
            <person name="Batra D."/>
            <person name="Rowe L.A."/>
            <person name="Ben-Ami R."/>
            <person name="Loparev V.N."/>
            <person name="Litvintseva A.P."/>
        </authorList>
    </citation>
    <scope>NUCLEOTIDE SEQUENCE [LARGE SCALE GENOMIC DNA]</scope>
    <source>
        <strain evidence="3 4">B11899</strain>
    </source>
</reference>
<keyword evidence="2" id="KW-0472">Membrane</keyword>
<evidence type="ECO:0000313" key="4">
    <source>
        <dbReference type="Proteomes" id="UP000244309"/>
    </source>
</evidence>
<sequence length="499" mass="56986">MLARTLKAQSRQLRPGIAPRLSIRAPQFRLAQSRLYNQYPYIQQAYKPSRFKKSLYFAIAFVTVSTFAYYYFWPKHTFPKSVAKILRKGLWAESNKGNADWSLALKYYIEALQECDSLDMDTLSDEYTGIQLKIAEMYERLGMNEDASLLLTELNTYYVSVLTAPPGSDLAKKVKNKAHRGRLIQRSLRTALKACQFMDGSPGFAKAFLITNLIIANDEAKSKMAGDLIAAATEGKEEFKELQGKTLNESNPDAFFPFAEEYFGVCDLLAVISIQLNDIETGLWARMLMTEDMIQANMSQDRIMLSQCNVASMLYMLMEKREGELLIHQRHVIERSDVLDKDELSKKDIRQLRSQATKYMTNEEKQVNDVILESIKRLQSLVISTYDTIVTAWKKMPAELKNDSMDQTAAIATYGLGVVHLHLGTYREAERYLREARVRSKNCSYDVLLSEIEREMEKLKQEKNKASQRASDEHQSGSDLLQANEVIDEIEATPVQANE</sequence>
<evidence type="ECO:0000313" key="3">
    <source>
        <dbReference type="EMBL" id="PVH22394.1"/>
    </source>
</evidence>
<keyword evidence="2" id="KW-1133">Transmembrane helix</keyword>
<proteinExistence type="predicted"/>
<dbReference type="GO" id="GO:0051787">
    <property type="term" value="F:misfolded protein binding"/>
    <property type="evidence" value="ECO:0007669"/>
    <property type="project" value="TreeGrafter"/>
</dbReference>
<dbReference type="STRING" id="45357.A0A2V1AX66"/>
<evidence type="ECO:0000256" key="2">
    <source>
        <dbReference type="SAM" id="Phobius"/>
    </source>
</evidence>
<dbReference type="GeneID" id="37010292"/>
<keyword evidence="2" id="KW-0812">Transmembrane</keyword>
<name>A0A2V1AX66_9ASCO</name>
<protein>
    <recommendedName>
        <fullName evidence="5">Mitochondrial inner membrane i-AAA protease supercomplex subunit MGR3</fullName>
    </recommendedName>
</protein>
<accession>A0A2V1AX66</accession>
<dbReference type="PANTHER" id="PTHR28142">
    <property type="entry name" value="MITOCHONDRIAL INNER MEMBRANE I-AAA PROTEASE SUPERCOMPLEX SUBUNIT MGR3-RELATED"/>
    <property type="match status" value="1"/>
</dbReference>
<feature type="region of interest" description="Disordered" evidence="1">
    <location>
        <begin position="458"/>
        <end position="499"/>
    </location>
</feature>
<dbReference type="OrthoDB" id="10050400at2759"/>
<evidence type="ECO:0000256" key="1">
    <source>
        <dbReference type="SAM" id="MobiDB-lite"/>
    </source>
</evidence>
<keyword evidence="4" id="KW-1185">Reference proteome</keyword>
<gene>
    <name evidence="3" type="ORF">CXQ85_004962</name>
</gene>
<dbReference type="RefSeq" id="XP_025343334.1">
    <property type="nucleotide sequence ID" value="XM_025488567.1"/>
</dbReference>
<dbReference type="SUPFAM" id="SSF48452">
    <property type="entry name" value="TPR-like"/>
    <property type="match status" value="1"/>
</dbReference>
<dbReference type="EMBL" id="PKFO01000008">
    <property type="protein sequence ID" value="PVH22394.1"/>
    <property type="molecule type" value="Genomic_DNA"/>
</dbReference>